<evidence type="ECO:0000256" key="3">
    <source>
        <dbReference type="ARBA" id="ARBA00022679"/>
    </source>
</evidence>
<evidence type="ECO:0000256" key="9">
    <source>
        <dbReference type="ARBA" id="ARBA00023136"/>
    </source>
</evidence>
<dbReference type="EMBL" id="JAPEQV010000003">
    <property type="protein sequence ID" value="MDF2312060.1"/>
    <property type="molecule type" value="Genomic_DNA"/>
</dbReference>
<comment type="caution">
    <text evidence="12">The sequence shown here is derived from an EMBL/GenBank/DDBJ whole genome shotgun (WGS) entry which is preliminary data.</text>
</comment>
<dbReference type="GO" id="GO:0004016">
    <property type="term" value="F:adenylate cyclase activity"/>
    <property type="evidence" value="ECO:0007669"/>
    <property type="project" value="UniProtKB-UniRule"/>
</dbReference>
<dbReference type="GO" id="GO:0005524">
    <property type="term" value="F:ATP binding"/>
    <property type="evidence" value="ECO:0007669"/>
    <property type="project" value="UniProtKB-UniRule"/>
</dbReference>
<comment type="similarity">
    <text evidence="10">Belongs to the adenylate cyclase family. DacA/CdaA subfamily.</text>
</comment>
<dbReference type="InterPro" id="IPR045585">
    <property type="entry name" value="CdaA_N"/>
</dbReference>
<dbReference type="RefSeq" id="WP_050339106.1">
    <property type="nucleotide sequence ID" value="NZ_BJZC01000132.1"/>
</dbReference>
<proteinExistence type="inferred from homology"/>
<evidence type="ECO:0000259" key="11">
    <source>
        <dbReference type="PROSITE" id="PS51794"/>
    </source>
</evidence>
<evidence type="ECO:0000256" key="6">
    <source>
        <dbReference type="ARBA" id="ARBA00022741"/>
    </source>
</evidence>
<evidence type="ECO:0000313" key="16">
    <source>
        <dbReference type="Proteomes" id="UP000276249"/>
    </source>
</evidence>
<dbReference type="EMBL" id="PVOB01000007">
    <property type="protein sequence ID" value="PRO96195.1"/>
    <property type="molecule type" value="Genomic_DNA"/>
</dbReference>
<reference evidence="13 15" key="1">
    <citation type="submission" date="2018-03" db="EMBL/GenBank/DDBJ databases">
        <title>Draft Genome Sequences of six Lactobacillus pentosus Strains Isolated from Brines of Traditionally Fermented Spanish-Style Green Table Olives.</title>
        <authorList>
            <person name="Calero-Delgado B."/>
            <person name="Martin-Platero A.M."/>
            <person name="Perez-Pulido A.J."/>
            <person name="Benitez-Cabello A."/>
            <person name="Casimiro-Soriguer C.S."/>
            <person name="Martinez-Bueno M."/>
            <person name="Arroyo-Lopez F.N."/>
            <person name="Rodriguez-Gomez F."/>
            <person name="Bautista-Gallego J."/>
            <person name="Garrido-Fernandez A."/>
            <person name="Jimenez-Diaz R."/>
        </authorList>
    </citation>
    <scope>NUCLEOTIDE SEQUENCE [LARGE SCALE GENOMIC DNA]</scope>
    <source>
        <strain evidence="13 15">IG2</strain>
    </source>
</reference>
<keyword evidence="15" id="KW-1185">Reference proteome</keyword>
<keyword evidence="4 10" id="KW-0812">Transmembrane</keyword>
<dbReference type="Proteomes" id="UP000238378">
    <property type="component" value="Unassembled WGS sequence"/>
</dbReference>
<evidence type="ECO:0000256" key="2">
    <source>
        <dbReference type="ARBA" id="ARBA00022475"/>
    </source>
</evidence>
<keyword evidence="7 10" id="KW-0067">ATP-binding</keyword>
<gene>
    <name evidence="12" type="primary">cdaA</name>
    <name evidence="10" type="synonym">dacA</name>
    <name evidence="13" type="ORF">C6Y08_00570</name>
    <name evidence="14" type="ORF">D6U18_09355</name>
    <name evidence="12" type="ORF">OOJ94_04435</name>
</gene>
<dbReference type="Gene3D" id="3.40.1700.10">
    <property type="entry name" value="DNA integrity scanning protein, DisA, N-terminal domain"/>
    <property type="match status" value="1"/>
</dbReference>
<dbReference type="InterPro" id="IPR003390">
    <property type="entry name" value="DNA_integrity_scan_DisA_N"/>
</dbReference>
<dbReference type="Pfam" id="PF02457">
    <property type="entry name" value="DAC"/>
    <property type="match status" value="1"/>
</dbReference>
<feature type="transmembrane region" description="Helical" evidence="10">
    <location>
        <begin position="41"/>
        <end position="61"/>
    </location>
</feature>
<evidence type="ECO:0000313" key="12">
    <source>
        <dbReference type="EMBL" id="MDF2312060.1"/>
    </source>
</evidence>
<dbReference type="InterPro" id="IPR014046">
    <property type="entry name" value="C-di-AMP_synthase"/>
</dbReference>
<evidence type="ECO:0000313" key="14">
    <source>
        <dbReference type="EMBL" id="RMW47051.1"/>
    </source>
</evidence>
<evidence type="ECO:0000256" key="1">
    <source>
        <dbReference type="ARBA" id="ARBA00000877"/>
    </source>
</evidence>
<evidence type="ECO:0000256" key="10">
    <source>
        <dbReference type="HAMAP-Rule" id="MF_01499"/>
    </source>
</evidence>
<protein>
    <recommendedName>
        <fullName evidence="10">Diadenylate cyclase</fullName>
        <shortName evidence="10">DAC</shortName>
        <ecNumber evidence="10">2.7.7.85</ecNumber>
    </recommendedName>
    <alternativeName>
        <fullName evidence="10">Cyclic-di-AMP synthase</fullName>
        <shortName evidence="10">c-di-AMP synthase</shortName>
    </alternativeName>
</protein>
<evidence type="ECO:0000313" key="17">
    <source>
        <dbReference type="Proteomes" id="UP001151834"/>
    </source>
</evidence>
<feature type="domain" description="DAC" evidence="11">
    <location>
        <begin position="84"/>
        <end position="243"/>
    </location>
</feature>
<keyword evidence="3 10" id="KW-0808">Transferase</keyword>
<evidence type="ECO:0000313" key="13">
    <source>
        <dbReference type="EMBL" id="PRO96195.1"/>
    </source>
</evidence>
<dbReference type="Pfam" id="PF19293">
    <property type="entry name" value="CdaA_N"/>
    <property type="match status" value="1"/>
</dbReference>
<dbReference type="NCBIfam" id="TIGR00159">
    <property type="entry name" value="diadenylate cyclase CdaA"/>
    <property type="match status" value="1"/>
</dbReference>
<dbReference type="PIRSF" id="PIRSF004793">
    <property type="entry name" value="UCP004793"/>
    <property type="match status" value="1"/>
</dbReference>
<reference evidence="12" key="3">
    <citation type="submission" date="2022-11" db="EMBL/GenBank/DDBJ databases">
        <authorList>
            <person name="Wang Z."/>
        </authorList>
    </citation>
    <scope>NUCLEOTIDE SEQUENCE</scope>
    <source>
        <strain evidence="12">P2000</strain>
    </source>
</reference>
<dbReference type="SUPFAM" id="SSF143597">
    <property type="entry name" value="YojJ-like"/>
    <property type="match status" value="1"/>
</dbReference>
<comment type="caution">
    <text evidence="10">Lacks conserved residue(s) required for the propagation of feature annotation.</text>
</comment>
<dbReference type="PANTHER" id="PTHR34185:SF1">
    <property type="entry name" value="DIADENYLATE CYCLASE"/>
    <property type="match status" value="1"/>
</dbReference>
<comment type="subunit">
    <text evidence="10">Probably a homodimer.</text>
</comment>
<keyword evidence="5 10" id="KW-0548">Nucleotidyltransferase</keyword>
<dbReference type="GO" id="GO:0106408">
    <property type="term" value="F:diadenylate cyclase activity"/>
    <property type="evidence" value="ECO:0007669"/>
    <property type="project" value="UniProtKB-EC"/>
</dbReference>
<evidence type="ECO:0000256" key="5">
    <source>
        <dbReference type="ARBA" id="ARBA00022695"/>
    </source>
</evidence>
<dbReference type="PROSITE" id="PS51794">
    <property type="entry name" value="DAC"/>
    <property type="match status" value="1"/>
</dbReference>
<sequence length="280" mass="31563">MTFNWSGLLTLQNFVRLLDILAVWFVIYELIVLLRGTKAVQLFRGIVVIAVIKAISVLIGLDTVSWIMDQIINWAVIAMVIIFQPEIRRGLEHLGRGSMFARGKRQNEDEERMIAELDKAIQYMAKRRIGALMSIKMDTGLEDYIETGIALDADITGELLINIFIPNTPLHDGAVIIQDNQIKVAAAYLPLSESNLIPKELGTRHRAAVGISEVTDALTIVISEETGEVSITKDNELMRGMTRENYLRYFRQVLLTPEDSTKQNAFQNWFGRIFGGGPRK</sequence>
<comment type="catalytic activity">
    <reaction evidence="1 10">
        <text>2 ATP = 3',3'-c-di-AMP + 2 diphosphate</text>
        <dbReference type="Rhea" id="RHEA:35655"/>
        <dbReference type="ChEBI" id="CHEBI:30616"/>
        <dbReference type="ChEBI" id="CHEBI:33019"/>
        <dbReference type="ChEBI" id="CHEBI:71500"/>
        <dbReference type="EC" id="2.7.7.85"/>
    </reaction>
</comment>
<evidence type="ECO:0000313" key="15">
    <source>
        <dbReference type="Proteomes" id="UP000238378"/>
    </source>
</evidence>
<dbReference type="Proteomes" id="UP001151834">
    <property type="component" value="Unassembled WGS sequence"/>
</dbReference>
<keyword evidence="2 10" id="KW-1003">Cell membrane</keyword>
<dbReference type="EMBL" id="RDCJ01000093">
    <property type="protein sequence ID" value="RMW47051.1"/>
    <property type="molecule type" value="Genomic_DNA"/>
</dbReference>
<keyword evidence="6 10" id="KW-0547">Nucleotide-binding</keyword>
<evidence type="ECO:0000256" key="4">
    <source>
        <dbReference type="ARBA" id="ARBA00022692"/>
    </source>
</evidence>
<reference evidence="14 16" key="2">
    <citation type="submission" date="2018-10" db="EMBL/GenBank/DDBJ databases">
        <title>Genome sequences of five Lactobacillus pentosus strains isolated from brines of traditionally fermented spanish-style green table olives and differences between them.</title>
        <authorList>
            <person name="Jimenez Diaz R."/>
        </authorList>
    </citation>
    <scope>NUCLEOTIDE SEQUENCE [LARGE SCALE GENOMIC DNA]</scope>
    <source>
        <strain evidence="14 16">IG10</strain>
    </source>
</reference>
<keyword evidence="8 10" id="KW-1133">Transmembrane helix</keyword>
<name>A0A241RMH0_LACPE</name>
<dbReference type="PANTHER" id="PTHR34185">
    <property type="entry name" value="DIADENYLATE CYCLASE"/>
    <property type="match status" value="1"/>
</dbReference>
<dbReference type="FunFam" id="3.40.1700.10:FF:000002">
    <property type="entry name" value="Diadenylate cyclase"/>
    <property type="match status" value="1"/>
</dbReference>
<dbReference type="InterPro" id="IPR050338">
    <property type="entry name" value="DisA"/>
</dbReference>
<feature type="transmembrane region" description="Helical" evidence="10">
    <location>
        <begin position="14"/>
        <end position="34"/>
    </location>
</feature>
<dbReference type="HAMAP" id="MF_01499">
    <property type="entry name" value="DacA"/>
    <property type="match status" value="1"/>
</dbReference>
<dbReference type="GO" id="GO:0006171">
    <property type="term" value="P:cAMP biosynthetic process"/>
    <property type="evidence" value="ECO:0007669"/>
    <property type="project" value="InterPro"/>
</dbReference>
<accession>A0A241RMH0</accession>
<organism evidence="12 17">
    <name type="scientific">Lactiplantibacillus pentosus</name>
    <name type="common">Lactobacillus pentosus</name>
    <dbReference type="NCBI Taxonomy" id="1589"/>
    <lineage>
        <taxon>Bacteria</taxon>
        <taxon>Bacillati</taxon>
        <taxon>Bacillota</taxon>
        <taxon>Bacilli</taxon>
        <taxon>Lactobacillales</taxon>
        <taxon>Lactobacillaceae</taxon>
        <taxon>Lactiplantibacillus</taxon>
    </lineage>
</organism>
<evidence type="ECO:0000256" key="7">
    <source>
        <dbReference type="ARBA" id="ARBA00022840"/>
    </source>
</evidence>
<dbReference type="OrthoDB" id="9807385at2"/>
<dbReference type="AlphaFoldDB" id="A0A241RMH0"/>
<reference evidence="12" key="4">
    <citation type="journal article" date="2023" name="Front Nutr">
        <title>Lactiplantibacillus pentosus P2020 protects the hyperuricemia and renal inflammation in mice.</title>
        <authorList>
            <person name="Wang Z."/>
            <person name="Song L."/>
            <person name="Li X."/>
            <person name="Xiao Y."/>
            <person name="Huang Y."/>
            <person name="Zhang Y."/>
            <person name="Li J."/>
            <person name="Li M."/>
            <person name="Ren Z."/>
        </authorList>
    </citation>
    <scope>NUCLEOTIDE SEQUENCE</scope>
    <source>
        <strain evidence="12">P2000</strain>
    </source>
</reference>
<comment type="function">
    <text evidence="10">Catalyzes the condensation of 2 ATP molecules into cyclic di-AMP (c-di-AMP), a second messenger used to regulate differing processes in different bacteria.</text>
</comment>
<dbReference type="Proteomes" id="UP000276249">
    <property type="component" value="Unassembled WGS sequence"/>
</dbReference>
<dbReference type="InterPro" id="IPR034701">
    <property type="entry name" value="CdaA"/>
</dbReference>
<dbReference type="GeneID" id="49393149"/>
<dbReference type="EC" id="2.7.7.85" evidence="10"/>
<dbReference type="InterPro" id="IPR036888">
    <property type="entry name" value="DNA_integrity_DisA_N_sf"/>
</dbReference>
<keyword evidence="9 10" id="KW-0472">Membrane</keyword>
<evidence type="ECO:0000256" key="8">
    <source>
        <dbReference type="ARBA" id="ARBA00022989"/>
    </source>
</evidence>